<dbReference type="AlphaFoldDB" id="A0A6V7WFJ9"/>
<evidence type="ECO:0000313" key="3">
    <source>
        <dbReference type="Proteomes" id="UP000580250"/>
    </source>
</evidence>
<accession>A0A6V7WFJ9</accession>
<proteinExistence type="predicted"/>
<keyword evidence="1" id="KW-1133">Transmembrane helix</keyword>
<organism evidence="2 3">
    <name type="scientific">Meloidogyne enterolobii</name>
    <name type="common">Root-knot nematode worm</name>
    <name type="synonym">Meloidogyne mayaguensis</name>
    <dbReference type="NCBI Taxonomy" id="390850"/>
    <lineage>
        <taxon>Eukaryota</taxon>
        <taxon>Metazoa</taxon>
        <taxon>Ecdysozoa</taxon>
        <taxon>Nematoda</taxon>
        <taxon>Chromadorea</taxon>
        <taxon>Rhabditida</taxon>
        <taxon>Tylenchina</taxon>
        <taxon>Tylenchomorpha</taxon>
        <taxon>Tylenchoidea</taxon>
        <taxon>Meloidogynidae</taxon>
        <taxon>Meloidogyninae</taxon>
        <taxon>Meloidogyne</taxon>
    </lineage>
</organism>
<dbReference type="Proteomes" id="UP000580250">
    <property type="component" value="Unassembled WGS sequence"/>
</dbReference>
<evidence type="ECO:0000313" key="2">
    <source>
        <dbReference type="EMBL" id="CAD2185764.1"/>
    </source>
</evidence>
<reference evidence="2 3" key="1">
    <citation type="submission" date="2020-08" db="EMBL/GenBank/DDBJ databases">
        <authorList>
            <person name="Koutsovoulos G."/>
            <person name="Danchin GJ E."/>
        </authorList>
    </citation>
    <scope>NUCLEOTIDE SEQUENCE [LARGE SCALE GENOMIC DNA]</scope>
</reference>
<name>A0A6V7WFJ9_MELEN</name>
<evidence type="ECO:0000256" key="1">
    <source>
        <dbReference type="SAM" id="Phobius"/>
    </source>
</evidence>
<feature type="transmembrane region" description="Helical" evidence="1">
    <location>
        <begin position="7"/>
        <end position="33"/>
    </location>
</feature>
<gene>
    <name evidence="2" type="ORF">MENT_LOCUS38212</name>
</gene>
<sequence>MFQVYVIFVYASCLFFSNLLSVFTSSLFFQAYFTFDSSLFTTKFMFQV</sequence>
<keyword evidence="1" id="KW-0472">Membrane</keyword>
<dbReference type="EMBL" id="CAJEWN010000559">
    <property type="protein sequence ID" value="CAD2185764.1"/>
    <property type="molecule type" value="Genomic_DNA"/>
</dbReference>
<comment type="caution">
    <text evidence="2">The sequence shown here is derived from an EMBL/GenBank/DDBJ whole genome shotgun (WGS) entry which is preliminary data.</text>
</comment>
<keyword evidence="1" id="KW-0812">Transmembrane</keyword>
<protein>
    <submittedName>
        <fullName evidence="2">Uncharacterized protein</fullName>
    </submittedName>
</protein>